<reference evidence="4" key="1">
    <citation type="journal article" date="2023" name="Plant J.">
        <title>Genome sequences and population genomics provide insights into the demographic history, inbreeding, and mutation load of two 'living fossil' tree species of Dipteronia.</title>
        <authorList>
            <person name="Feng Y."/>
            <person name="Comes H.P."/>
            <person name="Chen J."/>
            <person name="Zhu S."/>
            <person name="Lu R."/>
            <person name="Zhang X."/>
            <person name="Li P."/>
            <person name="Qiu J."/>
            <person name="Olsen K.M."/>
            <person name="Qiu Y."/>
        </authorList>
    </citation>
    <scope>NUCLEOTIDE SEQUENCE</scope>
    <source>
        <strain evidence="4">KIB01</strain>
    </source>
</reference>
<dbReference type="EC" id="5.2.1.8" evidence="2"/>
<feature type="domain" description="PPIase cyclophilin-type" evidence="3">
    <location>
        <begin position="8"/>
        <end position="107"/>
    </location>
</feature>
<evidence type="ECO:0000313" key="4">
    <source>
        <dbReference type="EMBL" id="KAK2652871.1"/>
    </source>
</evidence>
<evidence type="ECO:0000313" key="5">
    <source>
        <dbReference type="Proteomes" id="UP001280121"/>
    </source>
</evidence>
<dbReference type="GO" id="GO:0006457">
    <property type="term" value="P:protein folding"/>
    <property type="evidence" value="ECO:0007669"/>
    <property type="project" value="TreeGrafter"/>
</dbReference>
<dbReference type="Proteomes" id="UP001280121">
    <property type="component" value="Unassembled WGS sequence"/>
</dbReference>
<dbReference type="Pfam" id="PF00160">
    <property type="entry name" value="Pro_isomerase"/>
    <property type="match status" value="1"/>
</dbReference>
<dbReference type="GO" id="GO:0005737">
    <property type="term" value="C:cytoplasm"/>
    <property type="evidence" value="ECO:0007669"/>
    <property type="project" value="TreeGrafter"/>
</dbReference>
<gene>
    <name evidence="4" type="ORF">Ddye_012727</name>
</gene>
<dbReference type="InterPro" id="IPR002130">
    <property type="entry name" value="Cyclophilin-type_PPIase_dom"/>
</dbReference>
<dbReference type="PRINTS" id="PR00153">
    <property type="entry name" value="CSAPPISMRASE"/>
</dbReference>
<evidence type="ECO:0000259" key="3">
    <source>
        <dbReference type="PROSITE" id="PS50072"/>
    </source>
</evidence>
<dbReference type="AlphaFoldDB" id="A0AAE0CIY2"/>
<comment type="caution">
    <text evidence="4">The sequence shown here is derived from an EMBL/GenBank/DDBJ whole genome shotgun (WGS) entry which is preliminary data.</text>
</comment>
<dbReference type="EMBL" id="JANJYI010000004">
    <property type="protein sequence ID" value="KAK2652871.1"/>
    <property type="molecule type" value="Genomic_DNA"/>
</dbReference>
<organism evidence="4 5">
    <name type="scientific">Dipteronia dyeriana</name>
    <dbReference type="NCBI Taxonomy" id="168575"/>
    <lineage>
        <taxon>Eukaryota</taxon>
        <taxon>Viridiplantae</taxon>
        <taxon>Streptophyta</taxon>
        <taxon>Embryophyta</taxon>
        <taxon>Tracheophyta</taxon>
        <taxon>Spermatophyta</taxon>
        <taxon>Magnoliopsida</taxon>
        <taxon>eudicotyledons</taxon>
        <taxon>Gunneridae</taxon>
        <taxon>Pentapetalae</taxon>
        <taxon>rosids</taxon>
        <taxon>malvids</taxon>
        <taxon>Sapindales</taxon>
        <taxon>Sapindaceae</taxon>
        <taxon>Hippocastanoideae</taxon>
        <taxon>Acereae</taxon>
        <taxon>Dipteronia</taxon>
    </lineage>
</organism>
<comment type="catalytic activity">
    <reaction evidence="2">
        <text>[protein]-peptidylproline (omega=180) = [protein]-peptidylproline (omega=0)</text>
        <dbReference type="Rhea" id="RHEA:16237"/>
        <dbReference type="Rhea" id="RHEA-COMP:10747"/>
        <dbReference type="Rhea" id="RHEA-COMP:10748"/>
        <dbReference type="ChEBI" id="CHEBI:83833"/>
        <dbReference type="ChEBI" id="CHEBI:83834"/>
        <dbReference type="EC" id="5.2.1.8"/>
    </reaction>
</comment>
<dbReference type="PROSITE" id="PS50072">
    <property type="entry name" value="CSA_PPIASE_2"/>
    <property type="match status" value="1"/>
</dbReference>
<keyword evidence="5" id="KW-1185">Reference proteome</keyword>
<sequence length="107" mass="11966">MRRELVGTGKNGKPLHYKGTTFHRVIRRCMFNGGDLIDFDGLGGESIYDHSFTDENSVNKHIGPRNLSMANNGPGTNNSLFLICALKTEWLDDKNVVSVRLSRDLTL</sequence>
<accession>A0AAE0CIY2</accession>
<keyword evidence="2" id="KW-0413">Isomerase</keyword>
<dbReference type="SUPFAM" id="SSF50891">
    <property type="entry name" value="Cyclophilin-like"/>
    <property type="match status" value="1"/>
</dbReference>
<comment type="similarity">
    <text evidence="1 2">Belongs to the cyclophilin-type PPIase family.</text>
</comment>
<dbReference type="InterPro" id="IPR029000">
    <property type="entry name" value="Cyclophilin-like_dom_sf"/>
</dbReference>
<comment type="function">
    <text evidence="2">PPIases accelerate the folding of proteins. It catalyzes the cis-trans isomerization of proline imidic peptide bonds in oligopeptides.</text>
</comment>
<dbReference type="GO" id="GO:0016018">
    <property type="term" value="F:cyclosporin A binding"/>
    <property type="evidence" value="ECO:0007669"/>
    <property type="project" value="TreeGrafter"/>
</dbReference>
<protein>
    <recommendedName>
        <fullName evidence="2">Peptidyl-prolyl cis-trans isomerase</fullName>
        <shortName evidence="2">PPIase</shortName>
        <ecNumber evidence="2">5.2.1.8</ecNumber>
    </recommendedName>
</protein>
<dbReference type="PANTHER" id="PTHR11071">
    <property type="entry name" value="PEPTIDYL-PROLYL CIS-TRANS ISOMERASE"/>
    <property type="match status" value="1"/>
</dbReference>
<dbReference type="Gene3D" id="2.40.100.10">
    <property type="entry name" value="Cyclophilin-like"/>
    <property type="match status" value="1"/>
</dbReference>
<evidence type="ECO:0000256" key="2">
    <source>
        <dbReference type="RuleBase" id="RU363019"/>
    </source>
</evidence>
<proteinExistence type="inferred from homology"/>
<keyword evidence="2" id="KW-0697">Rotamase</keyword>
<dbReference type="GO" id="GO:0003755">
    <property type="term" value="F:peptidyl-prolyl cis-trans isomerase activity"/>
    <property type="evidence" value="ECO:0007669"/>
    <property type="project" value="UniProtKB-UniRule"/>
</dbReference>
<name>A0AAE0CIY2_9ROSI</name>
<evidence type="ECO:0000256" key="1">
    <source>
        <dbReference type="ARBA" id="ARBA00007365"/>
    </source>
</evidence>
<dbReference type="PANTHER" id="PTHR11071:SF561">
    <property type="entry name" value="PEPTIDYL-PROLYL CIS-TRANS ISOMERASE D-RELATED"/>
    <property type="match status" value="1"/>
</dbReference>